<keyword evidence="2" id="KW-1185">Reference proteome</keyword>
<dbReference type="OrthoDB" id="1100007at2"/>
<sequence length="192" mass="22871">MARKLLYQTLKDKGNPDIVKRDGPYSCNWENSWLGEGYYYWDTFIENAHWWGVNRHNDKYFICEAYCDYDTDKCFDLVGTTEHLLQFSGVIDLMKSKGLVNNKTTVSRILNYMKHTVKVLKHESVRAYGIHSISRSKPEYEEFNFKLVFEIGKPQYLDYKPAIQICIFKKFGLNLRDYNLIFPYEYNDEYLA</sequence>
<dbReference type="AlphaFoldDB" id="A0A4R5B1R9"/>
<reference evidence="1 2" key="1">
    <citation type="submission" date="2019-03" db="EMBL/GenBank/DDBJ databases">
        <title>Flavobacterium AT-3-2 sp. nov., isolated from arctic soil.</title>
        <authorList>
            <person name="Chaudhary D.K."/>
        </authorList>
    </citation>
    <scope>NUCLEOTIDE SEQUENCE [LARGE SCALE GENOMIC DNA]</scope>
    <source>
        <strain evidence="1 2">AT-3-2</strain>
    </source>
</reference>
<name>A0A4R5B1R9_9FLAO</name>
<dbReference type="Proteomes" id="UP000295278">
    <property type="component" value="Unassembled WGS sequence"/>
</dbReference>
<proteinExistence type="predicted"/>
<accession>A0A4R5B1R9</accession>
<evidence type="ECO:0000313" key="1">
    <source>
        <dbReference type="EMBL" id="TDD78410.1"/>
    </source>
</evidence>
<organism evidence="1 2">
    <name type="scientific">Flavobacterium caseinilyticum</name>
    <dbReference type="NCBI Taxonomy" id="2541732"/>
    <lineage>
        <taxon>Bacteria</taxon>
        <taxon>Pseudomonadati</taxon>
        <taxon>Bacteroidota</taxon>
        <taxon>Flavobacteriia</taxon>
        <taxon>Flavobacteriales</taxon>
        <taxon>Flavobacteriaceae</taxon>
        <taxon>Flavobacterium</taxon>
    </lineage>
</organism>
<dbReference type="RefSeq" id="WP_131908170.1">
    <property type="nucleotide sequence ID" value="NZ_SMFM01000001.1"/>
</dbReference>
<comment type="caution">
    <text evidence="1">The sequence shown here is derived from an EMBL/GenBank/DDBJ whole genome shotgun (WGS) entry which is preliminary data.</text>
</comment>
<protein>
    <submittedName>
        <fullName evidence="1">Uncharacterized protein</fullName>
    </submittedName>
</protein>
<evidence type="ECO:0000313" key="2">
    <source>
        <dbReference type="Proteomes" id="UP000295278"/>
    </source>
</evidence>
<dbReference type="EMBL" id="SMFM01000001">
    <property type="protein sequence ID" value="TDD78410.1"/>
    <property type="molecule type" value="Genomic_DNA"/>
</dbReference>
<gene>
    <name evidence="1" type="ORF">E0F89_01890</name>
</gene>